<gene>
    <name evidence="1" type="ORF">OVA965_LOCUS10668</name>
    <name evidence="2" type="ORF">TMI583_LOCUS10664</name>
</gene>
<dbReference type="Proteomes" id="UP000682733">
    <property type="component" value="Unassembled WGS sequence"/>
</dbReference>
<dbReference type="EMBL" id="CAJNOK010003980">
    <property type="protein sequence ID" value="CAF0921888.1"/>
    <property type="molecule type" value="Genomic_DNA"/>
</dbReference>
<evidence type="ECO:0000313" key="2">
    <source>
        <dbReference type="EMBL" id="CAF3699288.1"/>
    </source>
</evidence>
<dbReference type="AlphaFoldDB" id="A0A8S2HZ65"/>
<name>A0A8S2HZ65_9BILA</name>
<accession>A0A8S2HZ65</accession>
<protein>
    <submittedName>
        <fullName evidence="2">Uncharacterized protein</fullName>
    </submittedName>
</protein>
<reference evidence="2" key="1">
    <citation type="submission" date="2021-02" db="EMBL/GenBank/DDBJ databases">
        <authorList>
            <person name="Nowell W R."/>
        </authorList>
    </citation>
    <scope>NUCLEOTIDE SEQUENCE</scope>
</reference>
<dbReference type="EMBL" id="CAJOBA010003982">
    <property type="protein sequence ID" value="CAF3699288.1"/>
    <property type="molecule type" value="Genomic_DNA"/>
</dbReference>
<dbReference type="Proteomes" id="UP000677228">
    <property type="component" value="Unassembled WGS sequence"/>
</dbReference>
<proteinExistence type="predicted"/>
<feature type="non-terminal residue" evidence="2">
    <location>
        <position position="304"/>
    </location>
</feature>
<sequence length="304" mass="35683">LTIGKLREQNNTGLPLTSMQTYVLVFNLPFILKKLLNNSNFEQYRLILYVVDILSICFATEVHETTHIILKKLIEHHNKQFQQLYPTLAKPKYHFCTHLPYQVEQIGPQRYTNCLSTERKHQQFKGVKTRNFLNLPMTLSTRHELWISIIDHNEDGTLSTTVLHDPVEFKLSDNELTDQDVIHVLSQLNLPFDPVAMIKSIKIDGIEYRENALIYVADHLFRALPQFGEVKYIVNNETDVLFVYNELETLEYSESVRSFAVKRSNNFNYLSYYHLQHAWPLKLVNFRHSLYVPLHPYGHSYSSV</sequence>
<evidence type="ECO:0000313" key="3">
    <source>
        <dbReference type="Proteomes" id="UP000682733"/>
    </source>
</evidence>
<organism evidence="2 3">
    <name type="scientific">Didymodactylos carnosus</name>
    <dbReference type="NCBI Taxonomy" id="1234261"/>
    <lineage>
        <taxon>Eukaryota</taxon>
        <taxon>Metazoa</taxon>
        <taxon>Spiralia</taxon>
        <taxon>Gnathifera</taxon>
        <taxon>Rotifera</taxon>
        <taxon>Eurotatoria</taxon>
        <taxon>Bdelloidea</taxon>
        <taxon>Philodinida</taxon>
        <taxon>Philodinidae</taxon>
        <taxon>Didymodactylos</taxon>
    </lineage>
</organism>
<evidence type="ECO:0000313" key="1">
    <source>
        <dbReference type="EMBL" id="CAF0921888.1"/>
    </source>
</evidence>
<comment type="caution">
    <text evidence="2">The sequence shown here is derived from an EMBL/GenBank/DDBJ whole genome shotgun (WGS) entry which is preliminary data.</text>
</comment>